<keyword evidence="1" id="KW-1133">Transmembrane helix</keyword>
<keyword evidence="1" id="KW-0472">Membrane</keyword>
<feature type="transmembrane region" description="Helical" evidence="1">
    <location>
        <begin position="95"/>
        <end position="113"/>
    </location>
</feature>
<organism evidence="2 3">
    <name type="scientific">Kribbella caucasensis</name>
    <dbReference type="NCBI Taxonomy" id="2512215"/>
    <lineage>
        <taxon>Bacteria</taxon>
        <taxon>Bacillati</taxon>
        <taxon>Actinomycetota</taxon>
        <taxon>Actinomycetes</taxon>
        <taxon>Propionibacteriales</taxon>
        <taxon>Kribbellaceae</taxon>
        <taxon>Kribbella</taxon>
    </lineage>
</organism>
<dbReference type="RefSeq" id="WP_133802436.1">
    <property type="nucleotide sequence ID" value="NZ_SNWQ01000012.1"/>
</dbReference>
<gene>
    <name evidence="2" type="ORF">EV643_112142</name>
</gene>
<feature type="transmembrane region" description="Helical" evidence="1">
    <location>
        <begin position="167"/>
        <end position="186"/>
    </location>
</feature>
<sequence length="224" mass="24188">MSATTRSMPLERTIGLTGIAGTVLLFTALIIGSPGEPPTDASTAAAAEFVKGLDRSWLPPVEAVADIGMMVLLWFMVGLPLLLRRYEGATPVRSTVAIVSGALVAAFVVLDSAQEAGAHRSADLDQGQLAYAYDLTAVGFTNVWLPMGCFAFACGWIVVATNAMPRWLGWWGVIAGIALSFAQFVWRAGEFWLLPYVPFWLWLLTTCVVLVRRPAMARIQARAV</sequence>
<feature type="transmembrane region" description="Helical" evidence="1">
    <location>
        <begin position="63"/>
        <end position="83"/>
    </location>
</feature>
<reference evidence="2 3" key="1">
    <citation type="submission" date="2019-03" db="EMBL/GenBank/DDBJ databases">
        <title>Genomic Encyclopedia of Type Strains, Phase III (KMG-III): the genomes of soil and plant-associated and newly described type strains.</title>
        <authorList>
            <person name="Whitman W."/>
        </authorList>
    </citation>
    <scope>NUCLEOTIDE SEQUENCE [LARGE SCALE GENOMIC DNA]</scope>
    <source>
        <strain evidence="2 3">VKM Ac-2527</strain>
    </source>
</reference>
<dbReference type="Proteomes" id="UP000295388">
    <property type="component" value="Unassembled WGS sequence"/>
</dbReference>
<evidence type="ECO:0000313" key="3">
    <source>
        <dbReference type="Proteomes" id="UP000295388"/>
    </source>
</evidence>
<feature type="transmembrane region" description="Helical" evidence="1">
    <location>
        <begin position="12"/>
        <end position="32"/>
    </location>
</feature>
<comment type="caution">
    <text evidence="2">The sequence shown here is derived from an EMBL/GenBank/DDBJ whole genome shotgun (WGS) entry which is preliminary data.</text>
</comment>
<keyword evidence="3" id="KW-1185">Reference proteome</keyword>
<keyword evidence="1" id="KW-0812">Transmembrane</keyword>
<dbReference type="InterPro" id="IPR025495">
    <property type="entry name" value="DUF4386"/>
</dbReference>
<accession>A0A4R6KD95</accession>
<dbReference type="OrthoDB" id="5007402at2"/>
<protein>
    <submittedName>
        <fullName evidence="2">Uncharacterized protein DUF4386</fullName>
    </submittedName>
</protein>
<feature type="transmembrane region" description="Helical" evidence="1">
    <location>
        <begin position="143"/>
        <end position="160"/>
    </location>
</feature>
<dbReference type="EMBL" id="SNWQ01000012">
    <property type="protein sequence ID" value="TDO45815.1"/>
    <property type="molecule type" value="Genomic_DNA"/>
</dbReference>
<evidence type="ECO:0000256" key="1">
    <source>
        <dbReference type="SAM" id="Phobius"/>
    </source>
</evidence>
<dbReference type="AlphaFoldDB" id="A0A4R6KD95"/>
<feature type="transmembrane region" description="Helical" evidence="1">
    <location>
        <begin position="192"/>
        <end position="211"/>
    </location>
</feature>
<name>A0A4R6KD95_9ACTN</name>
<evidence type="ECO:0000313" key="2">
    <source>
        <dbReference type="EMBL" id="TDO45815.1"/>
    </source>
</evidence>
<dbReference type="Pfam" id="PF14329">
    <property type="entry name" value="DUF4386"/>
    <property type="match status" value="1"/>
</dbReference>
<proteinExistence type="predicted"/>